<dbReference type="SUPFAM" id="SSF53167">
    <property type="entry name" value="Purine and uridine phosphorylases"/>
    <property type="match status" value="1"/>
</dbReference>
<dbReference type="GO" id="GO:0008782">
    <property type="term" value="F:adenosylhomocysteine nucleosidase activity"/>
    <property type="evidence" value="ECO:0007669"/>
    <property type="project" value="UniProtKB-EC"/>
</dbReference>
<dbReference type="RefSeq" id="WP_074716649.1">
    <property type="nucleotide sequence ID" value="NZ_FNWV01000005.1"/>
</dbReference>
<dbReference type="GO" id="GO:0008930">
    <property type="term" value="F:methylthioadenosine nucleosidase activity"/>
    <property type="evidence" value="ECO:0007669"/>
    <property type="project" value="InterPro"/>
</dbReference>
<dbReference type="NCBIfam" id="NF004079">
    <property type="entry name" value="PRK05584.1"/>
    <property type="match status" value="1"/>
</dbReference>
<dbReference type="GO" id="GO:0009164">
    <property type="term" value="P:nucleoside catabolic process"/>
    <property type="evidence" value="ECO:0007669"/>
    <property type="project" value="InterPro"/>
</dbReference>
<comment type="pathway">
    <text evidence="1">Amino-acid biosynthesis; L-methionine biosynthesis via salvage pathway; S-methyl-5-thio-alpha-D-ribose 1-phosphate from S-methyl-5'-thioadenosine (hydrolase route): step 1/2.</text>
</comment>
<dbReference type="Proteomes" id="UP000183190">
    <property type="component" value="Unassembled WGS sequence"/>
</dbReference>
<evidence type="ECO:0000256" key="4">
    <source>
        <dbReference type="ARBA" id="ARBA00022801"/>
    </source>
</evidence>
<evidence type="ECO:0000313" key="7">
    <source>
        <dbReference type="EMBL" id="SEH62537.1"/>
    </source>
</evidence>
<dbReference type="InterPro" id="IPR035994">
    <property type="entry name" value="Nucleoside_phosphorylase_sf"/>
</dbReference>
<dbReference type="PANTHER" id="PTHR46832">
    <property type="entry name" value="5'-METHYLTHIOADENOSINE/S-ADENOSYLHOMOCYSTEINE NUCLEOSIDASE"/>
    <property type="match status" value="1"/>
</dbReference>
<dbReference type="AlphaFoldDB" id="A0A1H6JPP8"/>
<dbReference type="CDD" id="cd09008">
    <property type="entry name" value="MTAN"/>
    <property type="match status" value="1"/>
</dbReference>
<dbReference type="GO" id="GO:0019509">
    <property type="term" value="P:L-methionine salvage from methylthioadenosine"/>
    <property type="evidence" value="ECO:0007669"/>
    <property type="project" value="UniProtKB-UniPathway"/>
</dbReference>
<keyword evidence="5" id="KW-0486">Methionine biosynthesis</keyword>
<gene>
    <name evidence="7" type="ORF">SAMN02910265_01837</name>
</gene>
<accession>A0A1H6JPP8</accession>
<evidence type="ECO:0000313" key="8">
    <source>
        <dbReference type="Proteomes" id="UP000183190"/>
    </source>
</evidence>
<evidence type="ECO:0000256" key="1">
    <source>
        <dbReference type="ARBA" id="ARBA00004945"/>
    </source>
</evidence>
<evidence type="ECO:0000256" key="5">
    <source>
        <dbReference type="ARBA" id="ARBA00023167"/>
    </source>
</evidence>
<name>A0A1H6JPP8_RUMFL</name>
<organism evidence="7 8">
    <name type="scientific">Ruminococcus flavefaciens</name>
    <dbReference type="NCBI Taxonomy" id="1265"/>
    <lineage>
        <taxon>Bacteria</taxon>
        <taxon>Bacillati</taxon>
        <taxon>Bacillota</taxon>
        <taxon>Clostridia</taxon>
        <taxon>Eubacteriales</taxon>
        <taxon>Oscillospiraceae</taxon>
        <taxon>Ruminococcus</taxon>
    </lineage>
</organism>
<dbReference type="EC" id="3.2.2.9" evidence="2"/>
<dbReference type="GO" id="GO:0005829">
    <property type="term" value="C:cytosol"/>
    <property type="evidence" value="ECO:0007669"/>
    <property type="project" value="TreeGrafter"/>
</dbReference>
<dbReference type="GO" id="GO:0019284">
    <property type="term" value="P:L-methionine salvage from S-adenosylmethionine"/>
    <property type="evidence" value="ECO:0007669"/>
    <property type="project" value="TreeGrafter"/>
</dbReference>
<proteinExistence type="predicted"/>
<dbReference type="UniPathway" id="UPA00904">
    <property type="reaction ID" value="UER00871"/>
</dbReference>
<dbReference type="PANTHER" id="PTHR46832:SF1">
    <property type="entry name" value="5'-METHYLTHIOADENOSINE_S-ADENOSYLHOMOCYSTEINE NUCLEOSIDASE"/>
    <property type="match status" value="1"/>
</dbReference>
<reference evidence="7 8" key="1">
    <citation type="submission" date="2016-10" db="EMBL/GenBank/DDBJ databases">
        <authorList>
            <person name="de Groot N.N."/>
        </authorList>
    </citation>
    <scope>NUCLEOTIDE SEQUENCE [LARGE SCALE GENOMIC DNA]</scope>
    <source>
        <strain evidence="7 8">YAD2003</strain>
    </source>
</reference>
<evidence type="ECO:0000256" key="3">
    <source>
        <dbReference type="ARBA" id="ARBA00022605"/>
    </source>
</evidence>
<feature type="domain" description="Nucleoside phosphorylase" evidence="6">
    <location>
        <begin position="3"/>
        <end position="222"/>
    </location>
</feature>
<dbReference type="Pfam" id="PF01048">
    <property type="entry name" value="PNP_UDP_1"/>
    <property type="match status" value="1"/>
</dbReference>
<dbReference type="NCBIfam" id="TIGR01704">
    <property type="entry name" value="MTA_SAH-Nsdase"/>
    <property type="match status" value="1"/>
</dbReference>
<keyword evidence="4" id="KW-0378">Hydrolase</keyword>
<protein>
    <recommendedName>
        <fullName evidence="2">adenosylhomocysteine nucleosidase</fullName>
        <ecNumber evidence="2">3.2.2.9</ecNumber>
    </recommendedName>
</protein>
<dbReference type="Gene3D" id="3.40.50.1580">
    <property type="entry name" value="Nucleoside phosphorylase domain"/>
    <property type="match status" value="1"/>
</dbReference>
<evidence type="ECO:0000256" key="2">
    <source>
        <dbReference type="ARBA" id="ARBA00011974"/>
    </source>
</evidence>
<keyword evidence="3" id="KW-0028">Amino-acid biosynthesis</keyword>
<sequence>MNTIAIIGAMPSELADIREILGEAEIKHISGFDFYINNKNGKTVINACCGIAKVNAAVCTQVMIDNFHPDCVINTGIAGGMNSAVKVCDVVISTEVLPHDLDLHFLKDYPPYCGVFKANGALMDTAEKVCGEFGVKSFRGRIVSGDAFITSNVVKKAIQEKFDPYAVDMESAAVGHCCFLNELPYVSVRCISDNADDEGAMSFDEFEKIAAKRVAEIVLRMAELL</sequence>
<evidence type="ECO:0000259" key="6">
    <source>
        <dbReference type="Pfam" id="PF01048"/>
    </source>
</evidence>
<dbReference type="InterPro" id="IPR000845">
    <property type="entry name" value="Nucleoside_phosphorylase_d"/>
</dbReference>
<dbReference type="InterPro" id="IPR010049">
    <property type="entry name" value="MTA_SAH_Nsdase"/>
</dbReference>
<dbReference type="EMBL" id="FNWV01000005">
    <property type="protein sequence ID" value="SEH62537.1"/>
    <property type="molecule type" value="Genomic_DNA"/>
</dbReference>
<dbReference type="OrthoDB" id="9792278at2"/>